<dbReference type="InterPro" id="IPR046586">
    <property type="entry name" value="DUF6644"/>
</dbReference>
<accession>A0A853G1Y5</accession>
<dbReference type="AlphaFoldDB" id="A0A853G1Y5"/>
<feature type="transmembrane region" description="Helical" evidence="1">
    <location>
        <begin position="66"/>
        <end position="87"/>
    </location>
</feature>
<dbReference type="Proteomes" id="UP000559809">
    <property type="component" value="Unassembled WGS sequence"/>
</dbReference>
<evidence type="ECO:0000259" key="2">
    <source>
        <dbReference type="Pfam" id="PF20349"/>
    </source>
</evidence>
<reference evidence="3 4" key="1">
    <citation type="submission" date="2020-07" db="EMBL/GenBank/DDBJ databases">
        <title>Taxonomic revisions and descriptions of new bacterial species based on genomic comparisons in the high-G+C-content subgroup of the family Alcaligenaceae.</title>
        <authorList>
            <person name="Szabo A."/>
            <person name="Felfoldi T."/>
        </authorList>
    </citation>
    <scope>NUCLEOTIDE SEQUENCE [LARGE SCALE GENOMIC DNA]</scope>
    <source>
        <strain evidence="3 4">LMG 24012</strain>
    </source>
</reference>
<proteinExistence type="predicted"/>
<keyword evidence="1" id="KW-0472">Membrane</keyword>
<keyword evidence="1" id="KW-1133">Transmembrane helix</keyword>
<protein>
    <recommendedName>
        <fullName evidence="2">DUF6644 domain-containing protein</fullName>
    </recommendedName>
</protein>
<dbReference type="EMBL" id="JACCEM010000002">
    <property type="protein sequence ID" value="NYT48486.1"/>
    <property type="molecule type" value="Genomic_DNA"/>
</dbReference>
<sequence>MNIAQWAAWLEHSPLGEWMRASGAAYPAVNLVHLAGLVLLLGPMLLLDLRLLGVARKFPLPEVSALLTPLAAGGLALLLASGVLLFAADAGPLLDNPLFPIKLACIALGAANALLFRALWSGRLGGWDASAPRLGRLQAAASLMLWIAAGVFGRLLAYF</sequence>
<gene>
    <name evidence="3" type="ORF">H0A72_04095</name>
</gene>
<feature type="domain" description="DUF6644" evidence="2">
    <location>
        <begin position="8"/>
        <end position="157"/>
    </location>
</feature>
<evidence type="ECO:0000256" key="1">
    <source>
        <dbReference type="SAM" id="Phobius"/>
    </source>
</evidence>
<keyword evidence="1" id="KW-0812">Transmembrane</keyword>
<keyword evidence="4" id="KW-1185">Reference proteome</keyword>
<name>A0A853G1Y5_9BURK</name>
<dbReference type="RefSeq" id="WP_180153787.1">
    <property type="nucleotide sequence ID" value="NZ_JACCEM010000002.1"/>
</dbReference>
<feature type="transmembrane region" description="Helical" evidence="1">
    <location>
        <begin position="24"/>
        <end position="46"/>
    </location>
</feature>
<feature type="transmembrane region" description="Helical" evidence="1">
    <location>
        <begin position="139"/>
        <end position="157"/>
    </location>
</feature>
<evidence type="ECO:0000313" key="4">
    <source>
        <dbReference type="Proteomes" id="UP000559809"/>
    </source>
</evidence>
<dbReference type="Pfam" id="PF20349">
    <property type="entry name" value="DUF6644"/>
    <property type="match status" value="1"/>
</dbReference>
<evidence type="ECO:0000313" key="3">
    <source>
        <dbReference type="EMBL" id="NYT48486.1"/>
    </source>
</evidence>
<comment type="caution">
    <text evidence="3">The sequence shown here is derived from an EMBL/GenBank/DDBJ whole genome shotgun (WGS) entry which is preliminary data.</text>
</comment>
<feature type="transmembrane region" description="Helical" evidence="1">
    <location>
        <begin position="99"/>
        <end position="119"/>
    </location>
</feature>
<organism evidence="3 4">
    <name type="scientific">Parapusillimonas granuli</name>
    <dbReference type="NCBI Taxonomy" id="380911"/>
    <lineage>
        <taxon>Bacteria</taxon>
        <taxon>Pseudomonadati</taxon>
        <taxon>Pseudomonadota</taxon>
        <taxon>Betaproteobacteria</taxon>
        <taxon>Burkholderiales</taxon>
        <taxon>Alcaligenaceae</taxon>
        <taxon>Parapusillimonas</taxon>
    </lineage>
</organism>